<gene>
    <name evidence="3" type="ORF">UFOPK3423_00895</name>
</gene>
<accession>A0A6J7DY64</accession>
<evidence type="ECO:0000256" key="1">
    <source>
        <dbReference type="SAM" id="MobiDB-lite"/>
    </source>
</evidence>
<organism evidence="3">
    <name type="scientific">freshwater metagenome</name>
    <dbReference type="NCBI Taxonomy" id="449393"/>
    <lineage>
        <taxon>unclassified sequences</taxon>
        <taxon>metagenomes</taxon>
        <taxon>ecological metagenomes</taxon>
    </lineage>
</organism>
<reference evidence="3" key="1">
    <citation type="submission" date="2020-05" db="EMBL/GenBank/DDBJ databases">
        <authorList>
            <person name="Chiriac C."/>
            <person name="Salcher M."/>
            <person name="Ghai R."/>
            <person name="Kavagutti S V."/>
        </authorList>
    </citation>
    <scope>NUCLEOTIDE SEQUENCE</scope>
</reference>
<keyword evidence="2" id="KW-0812">Transmembrane</keyword>
<feature type="transmembrane region" description="Helical" evidence="2">
    <location>
        <begin position="228"/>
        <end position="247"/>
    </location>
</feature>
<feature type="region of interest" description="Disordered" evidence="1">
    <location>
        <begin position="253"/>
        <end position="314"/>
    </location>
</feature>
<evidence type="ECO:0000313" key="3">
    <source>
        <dbReference type="EMBL" id="CAB4873930.1"/>
    </source>
</evidence>
<feature type="transmembrane region" description="Helical" evidence="2">
    <location>
        <begin position="96"/>
        <end position="114"/>
    </location>
</feature>
<dbReference type="EMBL" id="CAFBLQ010000086">
    <property type="protein sequence ID" value="CAB4873930.1"/>
    <property type="molecule type" value="Genomic_DNA"/>
</dbReference>
<sequence>MTTGALTTSPSETLAWEAENRSRASVAAWLAAIMTLAGALLTSIAFNSMPKYEDRTVTIIDGLRDLAAGQPLPAGRAVLQLQFIGDHPLRFIPGPLLSALGALLLYFALAYLFRAARARSGALSQGVLISLATGAVTYAIGTMVIGIMRVVEGANLAANATNSDALDALQGGPMIVGTIIQLVGSFILGFALVMISLNAMRTGLLPRFIGIIGMLAGATFVLPLDQQGIIRAFWIGAIGFLIAGRWPSSVPAWQTGKAEPWPSAAETQARKAAAREAAAAGAGATSPPPTDVQLPQQPEQQSTQDQRRKKRKRG</sequence>
<feature type="transmembrane region" description="Helical" evidence="2">
    <location>
        <begin position="171"/>
        <end position="197"/>
    </location>
</feature>
<feature type="compositionally biased region" description="Low complexity" evidence="1">
    <location>
        <begin position="293"/>
        <end position="304"/>
    </location>
</feature>
<name>A0A6J7DY64_9ZZZZ</name>
<feature type="compositionally biased region" description="Low complexity" evidence="1">
    <location>
        <begin position="264"/>
        <end position="285"/>
    </location>
</feature>
<keyword evidence="2" id="KW-1133">Transmembrane helix</keyword>
<feature type="transmembrane region" description="Helical" evidence="2">
    <location>
        <begin position="126"/>
        <end position="151"/>
    </location>
</feature>
<dbReference type="Pfam" id="PF14329">
    <property type="entry name" value="DUF4386"/>
    <property type="match status" value="1"/>
</dbReference>
<keyword evidence="2" id="KW-0472">Membrane</keyword>
<evidence type="ECO:0000256" key="2">
    <source>
        <dbReference type="SAM" id="Phobius"/>
    </source>
</evidence>
<feature type="transmembrane region" description="Helical" evidence="2">
    <location>
        <begin position="26"/>
        <end position="46"/>
    </location>
</feature>
<dbReference type="AlphaFoldDB" id="A0A6J7DY64"/>
<protein>
    <submittedName>
        <fullName evidence="3">Unannotated protein</fullName>
    </submittedName>
</protein>
<proteinExistence type="predicted"/>
<dbReference type="InterPro" id="IPR025495">
    <property type="entry name" value="DUF4386"/>
</dbReference>
<feature type="transmembrane region" description="Helical" evidence="2">
    <location>
        <begin position="204"/>
        <end position="222"/>
    </location>
</feature>